<keyword evidence="5 10" id="KW-0418">Kinase</keyword>
<dbReference type="Gene3D" id="3.30.565.10">
    <property type="entry name" value="Histidine kinase-like ATPase, C-terminal domain"/>
    <property type="match status" value="1"/>
</dbReference>
<dbReference type="FunFam" id="1.10.287.130:FF:000001">
    <property type="entry name" value="Two-component sensor histidine kinase"/>
    <property type="match status" value="1"/>
</dbReference>
<feature type="chain" id="PRO_5009918834" description="histidine kinase" evidence="8">
    <location>
        <begin position="27"/>
        <end position="491"/>
    </location>
</feature>
<dbReference type="PROSITE" id="PS50109">
    <property type="entry name" value="HIS_KIN"/>
    <property type="match status" value="1"/>
</dbReference>
<evidence type="ECO:0000256" key="2">
    <source>
        <dbReference type="ARBA" id="ARBA00012438"/>
    </source>
</evidence>
<reference evidence="11" key="1">
    <citation type="submission" date="2016-11" db="EMBL/GenBank/DDBJ databases">
        <authorList>
            <person name="Varghese N."/>
            <person name="Submissions S."/>
        </authorList>
    </citation>
    <scope>NUCLEOTIDE SEQUENCE [LARGE SCALE GENOMIC DNA]</scope>
    <source>
        <strain evidence="11">DSM 26884</strain>
    </source>
</reference>
<dbReference type="Proteomes" id="UP000184192">
    <property type="component" value="Unassembled WGS sequence"/>
</dbReference>
<evidence type="ECO:0000256" key="5">
    <source>
        <dbReference type="ARBA" id="ARBA00022777"/>
    </source>
</evidence>
<dbReference type="InterPro" id="IPR005467">
    <property type="entry name" value="His_kinase_dom"/>
</dbReference>
<dbReference type="PANTHER" id="PTHR43711:SF31">
    <property type="entry name" value="HISTIDINE KINASE"/>
    <property type="match status" value="1"/>
</dbReference>
<dbReference type="InterPro" id="IPR050736">
    <property type="entry name" value="Sensor_HK_Regulatory"/>
</dbReference>
<dbReference type="EC" id="2.7.13.3" evidence="2"/>
<dbReference type="InterPro" id="IPR036097">
    <property type="entry name" value="HisK_dim/P_sf"/>
</dbReference>
<evidence type="ECO:0000256" key="1">
    <source>
        <dbReference type="ARBA" id="ARBA00000085"/>
    </source>
</evidence>
<feature type="signal peptide" evidence="8">
    <location>
        <begin position="1"/>
        <end position="26"/>
    </location>
</feature>
<dbReference type="PRINTS" id="PR00344">
    <property type="entry name" value="BCTRLSENSOR"/>
</dbReference>
<comment type="catalytic activity">
    <reaction evidence="1">
        <text>ATP + protein L-histidine = ADP + protein N-phospho-L-histidine.</text>
        <dbReference type="EC" id="2.7.13.3"/>
    </reaction>
</comment>
<dbReference type="SMART" id="SM00387">
    <property type="entry name" value="HATPase_c"/>
    <property type="match status" value="1"/>
</dbReference>
<dbReference type="Gene3D" id="3.30.450.20">
    <property type="entry name" value="PAS domain"/>
    <property type="match status" value="1"/>
</dbReference>
<dbReference type="Gene3D" id="1.10.287.130">
    <property type="match status" value="1"/>
</dbReference>
<dbReference type="GO" id="GO:0000155">
    <property type="term" value="F:phosphorelay sensor kinase activity"/>
    <property type="evidence" value="ECO:0007669"/>
    <property type="project" value="InterPro"/>
</dbReference>
<keyword evidence="7" id="KW-1133">Transmembrane helix</keyword>
<dbReference type="EMBL" id="FQZN01000033">
    <property type="protein sequence ID" value="SHJ51806.1"/>
    <property type="molecule type" value="Genomic_DNA"/>
</dbReference>
<dbReference type="InterPro" id="IPR003661">
    <property type="entry name" value="HisK_dim/P_dom"/>
</dbReference>
<evidence type="ECO:0000256" key="6">
    <source>
        <dbReference type="ARBA" id="ARBA00023012"/>
    </source>
</evidence>
<dbReference type="RefSeq" id="WP_025832859.1">
    <property type="nucleotide sequence ID" value="NZ_FQZN01000033.1"/>
</dbReference>
<keyword evidence="7" id="KW-0472">Membrane</keyword>
<name>A0A1M6JYR8_9BACE</name>
<dbReference type="PANTHER" id="PTHR43711">
    <property type="entry name" value="TWO-COMPONENT HISTIDINE KINASE"/>
    <property type="match status" value="1"/>
</dbReference>
<evidence type="ECO:0000259" key="9">
    <source>
        <dbReference type="PROSITE" id="PS50109"/>
    </source>
</evidence>
<keyword evidence="7" id="KW-0812">Transmembrane</keyword>
<gene>
    <name evidence="10" type="ORF">SAMN05444350_13314</name>
</gene>
<dbReference type="InterPro" id="IPR004358">
    <property type="entry name" value="Sig_transdc_His_kin-like_C"/>
</dbReference>
<keyword evidence="4" id="KW-0808">Transferase</keyword>
<organism evidence="10 11">
    <name type="scientific">Bacteroides stercorirosoris</name>
    <dbReference type="NCBI Taxonomy" id="871324"/>
    <lineage>
        <taxon>Bacteria</taxon>
        <taxon>Pseudomonadati</taxon>
        <taxon>Bacteroidota</taxon>
        <taxon>Bacteroidia</taxon>
        <taxon>Bacteroidales</taxon>
        <taxon>Bacteroidaceae</taxon>
        <taxon>Bacteroides</taxon>
    </lineage>
</organism>
<evidence type="ECO:0000256" key="4">
    <source>
        <dbReference type="ARBA" id="ARBA00022679"/>
    </source>
</evidence>
<feature type="domain" description="Histidine kinase" evidence="9">
    <location>
        <begin position="268"/>
        <end position="482"/>
    </location>
</feature>
<dbReference type="Pfam" id="PF00512">
    <property type="entry name" value="HisKA"/>
    <property type="match status" value="1"/>
</dbReference>
<keyword evidence="8" id="KW-0732">Signal</keyword>
<dbReference type="AlphaFoldDB" id="A0A1M6JYR8"/>
<dbReference type="SMART" id="SM00388">
    <property type="entry name" value="HisKA"/>
    <property type="match status" value="1"/>
</dbReference>
<dbReference type="GeneID" id="92714094"/>
<evidence type="ECO:0000313" key="10">
    <source>
        <dbReference type="EMBL" id="SHJ51806.1"/>
    </source>
</evidence>
<dbReference type="InterPro" id="IPR036890">
    <property type="entry name" value="HATPase_C_sf"/>
</dbReference>
<evidence type="ECO:0000256" key="3">
    <source>
        <dbReference type="ARBA" id="ARBA00022553"/>
    </source>
</evidence>
<keyword evidence="3" id="KW-0597">Phosphoprotein</keyword>
<proteinExistence type="predicted"/>
<dbReference type="Pfam" id="PF02518">
    <property type="entry name" value="HATPase_c"/>
    <property type="match status" value="1"/>
</dbReference>
<dbReference type="eggNOG" id="COG2205">
    <property type="taxonomic scope" value="Bacteria"/>
</dbReference>
<dbReference type="CDD" id="cd00082">
    <property type="entry name" value="HisKA"/>
    <property type="match status" value="1"/>
</dbReference>
<evidence type="ECO:0000256" key="7">
    <source>
        <dbReference type="SAM" id="Phobius"/>
    </source>
</evidence>
<feature type="transmembrane region" description="Helical" evidence="7">
    <location>
        <begin position="85"/>
        <end position="109"/>
    </location>
</feature>
<accession>A0A1M6JYR8</accession>
<evidence type="ECO:0000313" key="11">
    <source>
        <dbReference type="Proteomes" id="UP000184192"/>
    </source>
</evidence>
<keyword evidence="6" id="KW-0902">Two-component regulatory system</keyword>
<dbReference type="InterPro" id="IPR003594">
    <property type="entry name" value="HATPase_dom"/>
</dbReference>
<sequence>MKKRYRILKRVSVILILLALFTKMHAQKVQYTQYHHILTHSYEQLLPVYKNLNKILNTEINAEETSQEDYTIIKIPFRIEHHKTLLIGIFTLGAFAICFFILYPLFLYFRESKRKRATQRELIREKELLSLSLEKSDIYAWKYVESTNTFSCDKEFFEHLDMPFRTFTLQEMTEAIHPEDRTDVLTTFFRVKSQEDSKAHTQCRCNFNGKGYIWYELRYVNPTKAMAETASIIGLVTNVQHFKDKEEELMKAKDLAIEAELKQSFLANMSHEIRTPLNAIVGFSNLLVSEDDLSDDEKADFINTINSNCELLLKLINDILELSRIESGKMAFSFSTCNLNSWIDNMYMTHSLLIPKEIEFIKEVPDATFFIHTDVNRLSQIITNFLNNAAKFTKSGFIKLGYEIDFSNYEISIYVEDTGKGIPKEEQRMIFERFYKQDEFVQGTGLGLSISMVIAEKLGGKISVSSEAGKGSRFTFTLPYHNESEELFSVG</sequence>
<evidence type="ECO:0000256" key="8">
    <source>
        <dbReference type="SAM" id="SignalP"/>
    </source>
</evidence>
<keyword evidence="11" id="KW-1185">Reference proteome</keyword>
<dbReference type="SUPFAM" id="SSF55874">
    <property type="entry name" value="ATPase domain of HSP90 chaperone/DNA topoisomerase II/histidine kinase"/>
    <property type="match status" value="1"/>
</dbReference>
<dbReference type="SUPFAM" id="SSF47384">
    <property type="entry name" value="Homodimeric domain of signal transducing histidine kinase"/>
    <property type="match status" value="1"/>
</dbReference>
<protein>
    <recommendedName>
        <fullName evidence="2">histidine kinase</fullName>
        <ecNumber evidence="2">2.7.13.3</ecNumber>
    </recommendedName>
</protein>